<evidence type="ECO:0000313" key="10">
    <source>
        <dbReference type="Proteomes" id="UP000756132"/>
    </source>
</evidence>
<keyword evidence="10" id="KW-1185">Reference proteome</keyword>
<accession>A0A9Q8P3G8</accession>
<protein>
    <submittedName>
        <fullName evidence="9">Uncharacterized protein</fullName>
    </submittedName>
</protein>
<dbReference type="PANTHER" id="PTHR15090">
    <property type="entry name" value="SEQUESTOSOME 1-RELATED"/>
    <property type="match status" value="1"/>
</dbReference>
<evidence type="ECO:0000256" key="5">
    <source>
        <dbReference type="PROSITE-ProRule" id="PRU00228"/>
    </source>
</evidence>
<reference evidence="9" key="2">
    <citation type="journal article" date="2022" name="Microb. Genom.">
        <title>A chromosome-scale genome assembly of the tomato pathogen Cladosporium fulvum reveals a compartmentalized genome architecture and the presence of a dispensable chromosome.</title>
        <authorList>
            <person name="Zaccaron A.Z."/>
            <person name="Chen L.H."/>
            <person name="Samaras A."/>
            <person name="Stergiopoulos I."/>
        </authorList>
    </citation>
    <scope>NUCLEOTIDE SEQUENCE</scope>
    <source>
        <strain evidence="9">Race5_Kim</strain>
    </source>
</reference>
<dbReference type="SUPFAM" id="SSF57850">
    <property type="entry name" value="RING/U-box"/>
    <property type="match status" value="1"/>
</dbReference>
<organism evidence="9 10">
    <name type="scientific">Passalora fulva</name>
    <name type="common">Tomato leaf mold</name>
    <name type="synonym">Cladosporium fulvum</name>
    <dbReference type="NCBI Taxonomy" id="5499"/>
    <lineage>
        <taxon>Eukaryota</taxon>
        <taxon>Fungi</taxon>
        <taxon>Dikarya</taxon>
        <taxon>Ascomycota</taxon>
        <taxon>Pezizomycotina</taxon>
        <taxon>Dothideomycetes</taxon>
        <taxon>Dothideomycetidae</taxon>
        <taxon>Mycosphaerellales</taxon>
        <taxon>Mycosphaerellaceae</taxon>
        <taxon>Fulvia</taxon>
    </lineage>
</organism>
<feature type="domain" description="ZZ-type" evidence="7">
    <location>
        <begin position="249"/>
        <end position="301"/>
    </location>
</feature>
<dbReference type="OrthoDB" id="2122982at2759"/>
<evidence type="ECO:0000313" key="9">
    <source>
        <dbReference type="EMBL" id="UJO11923.1"/>
    </source>
</evidence>
<dbReference type="PANTHER" id="PTHR15090:SF8">
    <property type="entry name" value="ZZ-TYPE ZINC FINGER-CONTAINING PROTEIN"/>
    <property type="match status" value="1"/>
</dbReference>
<keyword evidence="3" id="KW-0862">Zinc</keyword>
<dbReference type="InterPro" id="IPR002048">
    <property type="entry name" value="EF_hand_dom"/>
</dbReference>
<dbReference type="Pfam" id="PF00569">
    <property type="entry name" value="ZZ"/>
    <property type="match status" value="1"/>
</dbReference>
<reference evidence="9" key="1">
    <citation type="submission" date="2021-12" db="EMBL/GenBank/DDBJ databases">
        <authorList>
            <person name="Zaccaron A."/>
            <person name="Stergiopoulos I."/>
        </authorList>
    </citation>
    <scope>NUCLEOTIDE SEQUENCE</scope>
    <source>
        <strain evidence="9">Race5_Kim</strain>
    </source>
</reference>
<feature type="region of interest" description="Disordered" evidence="6">
    <location>
        <begin position="500"/>
        <end position="545"/>
    </location>
</feature>
<feature type="region of interest" description="Disordered" evidence="6">
    <location>
        <begin position="653"/>
        <end position="676"/>
    </location>
</feature>
<gene>
    <name evidence="9" type="ORF">CLAFUR5_02164</name>
</gene>
<dbReference type="CDD" id="cd02340">
    <property type="entry name" value="ZZ_NBR1_like"/>
    <property type="match status" value="1"/>
</dbReference>
<dbReference type="InterPro" id="IPR043145">
    <property type="entry name" value="Znf_ZZ_sf"/>
</dbReference>
<dbReference type="GO" id="GO:0005509">
    <property type="term" value="F:calcium ion binding"/>
    <property type="evidence" value="ECO:0007669"/>
    <property type="project" value="InterPro"/>
</dbReference>
<dbReference type="AlphaFoldDB" id="A0A9Q8P3G8"/>
<dbReference type="GO" id="GO:0008270">
    <property type="term" value="F:zinc ion binding"/>
    <property type="evidence" value="ECO:0007669"/>
    <property type="project" value="UniProtKB-KW"/>
</dbReference>
<dbReference type="SMART" id="SM00054">
    <property type="entry name" value="EFh"/>
    <property type="match status" value="2"/>
</dbReference>
<dbReference type="PROSITE" id="PS00018">
    <property type="entry name" value="EF_HAND_1"/>
    <property type="match status" value="1"/>
</dbReference>
<dbReference type="PROSITE" id="PS50135">
    <property type="entry name" value="ZF_ZZ_2"/>
    <property type="match status" value="1"/>
</dbReference>
<dbReference type="SMART" id="SM00291">
    <property type="entry name" value="ZnF_ZZ"/>
    <property type="match status" value="1"/>
</dbReference>
<keyword evidence="4" id="KW-0106">Calcium</keyword>
<dbReference type="KEGG" id="ffu:CLAFUR5_02164"/>
<evidence type="ECO:0000256" key="1">
    <source>
        <dbReference type="ARBA" id="ARBA00022723"/>
    </source>
</evidence>
<dbReference type="RefSeq" id="XP_047756289.1">
    <property type="nucleotide sequence ID" value="XM_047901312.1"/>
</dbReference>
<dbReference type="InterPro" id="IPR018247">
    <property type="entry name" value="EF_Hand_1_Ca_BS"/>
</dbReference>
<dbReference type="InterPro" id="IPR011992">
    <property type="entry name" value="EF-hand-dom_pair"/>
</dbReference>
<dbReference type="Gene3D" id="3.30.60.90">
    <property type="match status" value="1"/>
</dbReference>
<keyword evidence="1" id="KW-0479">Metal-binding</keyword>
<feature type="domain" description="EF-hand" evidence="8">
    <location>
        <begin position="393"/>
        <end position="428"/>
    </location>
</feature>
<dbReference type="EMBL" id="CP090163">
    <property type="protein sequence ID" value="UJO11923.1"/>
    <property type="molecule type" value="Genomic_DNA"/>
</dbReference>
<dbReference type="GeneID" id="71982042"/>
<dbReference type="OMA" id="WHCLNCP"/>
<evidence type="ECO:0000256" key="4">
    <source>
        <dbReference type="ARBA" id="ARBA00022837"/>
    </source>
</evidence>
<feature type="compositionally biased region" description="Polar residues" evidence="6">
    <location>
        <begin position="665"/>
        <end position="675"/>
    </location>
</feature>
<evidence type="ECO:0000256" key="6">
    <source>
        <dbReference type="SAM" id="MobiDB-lite"/>
    </source>
</evidence>
<dbReference type="InterPro" id="IPR000433">
    <property type="entry name" value="Znf_ZZ"/>
</dbReference>
<feature type="region of interest" description="Disordered" evidence="6">
    <location>
        <begin position="706"/>
        <end position="726"/>
    </location>
</feature>
<feature type="region of interest" description="Disordered" evidence="6">
    <location>
        <begin position="201"/>
        <end position="226"/>
    </location>
</feature>
<feature type="compositionally biased region" description="Acidic residues" evidence="6">
    <location>
        <begin position="205"/>
        <end position="217"/>
    </location>
</feature>
<dbReference type="InterPro" id="IPR052260">
    <property type="entry name" value="Autophagy_Rcpt_SigReg"/>
</dbReference>
<dbReference type="SUPFAM" id="SSF47473">
    <property type="entry name" value="EF-hand"/>
    <property type="match status" value="1"/>
</dbReference>
<dbReference type="Gene3D" id="1.10.238.10">
    <property type="entry name" value="EF-hand"/>
    <property type="match status" value="1"/>
</dbReference>
<sequence>MTSVTISYDFTLSRYHAAAWSVVGIAAGYGIYTIWATNLSRPVTNLHRRGAVHRTRRQAVESMEILNPTPDAPLGQIILHEGEESYTIRLGLDDFPTQSHLNIGTDRYHEIQGMAVEMTLQACFSAIHDATLWAQFNNELRLGDFLRALSDRDEALLLGLTPHLASRLGMSDTAMSIARVQAATSVFLVSPSWAAFEAASPVDSTADDPAETEEDPDALSNSRREPGQGLRSLLYYVAEDNVKRKAYEHRGIICEECGEQYIRGVRWHCLNCPNYDLCSACERTTVHPRTHVFAKIKIPLPVLSQPTKPYTLWYPGDPRKVHGSLDPNLKKRLCQESEFDEHQLDALYDQFTCLTNVPYPQGDEFPSSGVKAAIDRRAFNKALTSERWTNRFAPNAIYDRMFAFYDTDRKGFIGFEDFVSGLAYLRGPRRFASLDRAARGFDLDDDGYVDRKDMLRLLEAKFAINQQLVRDVVESQELEQTHKGMDTLRSSQPISSIFAEETVPPGENRPVHGKAPDAYGDMQPLHGAKTILDDDDPWQKSAPRPHEQLRGHFSRFDELISPSPEVDGTAESSSDAALRAPQVINVNTLHDDTEEPHIADALWQVTQEGLNELLNRLFDIRDDEDRVVEETKAGRTKWRAEIDRLLEASLDKSGPTTLKLDDSSSNRPTSASTPIFTDEIIPTDNDALARRERALSSRSVEELLSDSGYSIQDDTEPPTRSAKPSHLRNEILQEEYEYLTPNGTGDNTPPSAQLLYWGNVVDMHERAIQERGGPGRLSYAEIETIVVDDDSGELRGLVKSWLEWAAF</sequence>
<evidence type="ECO:0000256" key="3">
    <source>
        <dbReference type="ARBA" id="ARBA00022833"/>
    </source>
</evidence>
<feature type="domain" description="EF-hand" evidence="8">
    <location>
        <begin position="429"/>
        <end position="464"/>
    </location>
</feature>
<dbReference type="PROSITE" id="PS50222">
    <property type="entry name" value="EF_HAND_2"/>
    <property type="match status" value="2"/>
</dbReference>
<name>A0A9Q8P3G8_PASFU</name>
<keyword evidence="2 5" id="KW-0863">Zinc-finger</keyword>
<dbReference type="Proteomes" id="UP000756132">
    <property type="component" value="Chromosome 1"/>
</dbReference>
<evidence type="ECO:0000256" key="2">
    <source>
        <dbReference type="ARBA" id="ARBA00022771"/>
    </source>
</evidence>
<dbReference type="PROSITE" id="PS01357">
    <property type="entry name" value="ZF_ZZ_1"/>
    <property type="match status" value="1"/>
</dbReference>
<evidence type="ECO:0000259" key="7">
    <source>
        <dbReference type="PROSITE" id="PS50135"/>
    </source>
</evidence>
<evidence type="ECO:0000259" key="8">
    <source>
        <dbReference type="PROSITE" id="PS50222"/>
    </source>
</evidence>
<proteinExistence type="predicted"/>